<proteinExistence type="predicted"/>
<protein>
    <submittedName>
        <fullName evidence="1">Uncharacterized protein</fullName>
    </submittedName>
</protein>
<keyword evidence="2" id="KW-1185">Reference proteome</keyword>
<dbReference type="EMBL" id="CP126218">
    <property type="protein sequence ID" value="WIA20294.1"/>
    <property type="molecule type" value="Genomic_DNA"/>
</dbReference>
<reference evidence="1 2" key="1">
    <citation type="submission" date="2023-05" db="EMBL/GenBank/DDBJ databases">
        <title>A 100% complete, gapless, phased diploid assembly of the Scenedesmus obliquus UTEX 3031 genome.</title>
        <authorList>
            <person name="Biondi T.C."/>
            <person name="Hanschen E.R."/>
            <person name="Kwon T."/>
            <person name="Eng W."/>
            <person name="Kruse C.P.S."/>
            <person name="Koehler S.I."/>
            <person name="Kunde Y."/>
            <person name="Gleasner C.D."/>
            <person name="You Mak K.T."/>
            <person name="Polle J."/>
            <person name="Hovde B.T."/>
            <person name="Starkenburg S.R."/>
        </authorList>
    </citation>
    <scope>NUCLEOTIDE SEQUENCE [LARGE SCALE GENOMIC DNA]</scope>
    <source>
        <strain evidence="1 2">DOE0152z</strain>
    </source>
</reference>
<name>A0ABY8UFY2_TETOB</name>
<gene>
    <name evidence="1" type="ORF">OEZ85_006126</name>
</gene>
<organism evidence="1 2">
    <name type="scientific">Tetradesmus obliquus</name>
    <name type="common">Green alga</name>
    <name type="synonym">Acutodesmus obliquus</name>
    <dbReference type="NCBI Taxonomy" id="3088"/>
    <lineage>
        <taxon>Eukaryota</taxon>
        <taxon>Viridiplantae</taxon>
        <taxon>Chlorophyta</taxon>
        <taxon>core chlorophytes</taxon>
        <taxon>Chlorophyceae</taxon>
        <taxon>CS clade</taxon>
        <taxon>Sphaeropleales</taxon>
        <taxon>Scenedesmaceae</taxon>
        <taxon>Tetradesmus</taxon>
    </lineage>
</organism>
<evidence type="ECO:0000313" key="1">
    <source>
        <dbReference type="EMBL" id="WIA20294.1"/>
    </source>
</evidence>
<sequence>MVCILHSTKDRDSVLEAGVILGSTRNSRKKGLTEAFPLIATTVTRVCSGEWYLCEPKKNYERWEGGHFVKTLYLIPSNEPAVAGAAVVFGTSAKEWYCQSIGMARLLERLLQRLQQARLP</sequence>
<dbReference type="Proteomes" id="UP001244341">
    <property type="component" value="Chromosome 11b"/>
</dbReference>
<evidence type="ECO:0000313" key="2">
    <source>
        <dbReference type="Proteomes" id="UP001244341"/>
    </source>
</evidence>
<accession>A0ABY8UFY2</accession>